<reference evidence="6 7" key="1">
    <citation type="submission" date="2014-07" db="EMBL/GenBank/DDBJ databases">
        <title>Genome of Chryseobacterium soli DSM 19298.</title>
        <authorList>
            <person name="Stropko S.J."/>
            <person name="Pipes S.E."/>
            <person name="Newman J."/>
        </authorList>
    </citation>
    <scope>NUCLEOTIDE SEQUENCE [LARGE SCALE GENOMIC DNA]</scope>
    <source>
        <strain evidence="6 7">DSM 19298</strain>
    </source>
</reference>
<keyword evidence="2 5" id="KW-0812">Transmembrane</keyword>
<protein>
    <recommendedName>
        <fullName evidence="8">DoxX-like family protein</fullName>
    </recommendedName>
</protein>
<dbReference type="STRING" id="445961.IW15_11530"/>
<evidence type="ECO:0000256" key="5">
    <source>
        <dbReference type="SAM" id="Phobius"/>
    </source>
</evidence>
<comment type="caution">
    <text evidence="6">The sequence shown here is derived from an EMBL/GenBank/DDBJ whole genome shotgun (WGS) entry which is preliminary data.</text>
</comment>
<keyword evidence="3 5" id="KW-1133">Transmembrane helix</keyword>
<evidence type="ECO:0008006" key="8">
    <source>
        <dbReference type="Google" id="ProtNLM"/>
    </source>
</evidence>
<accession>A0A086A671</accession>
<feature type="transmembrane region" description="Helical" evidence="5">
    <location>
        <begin position="103"/>
        <end position="121"/>
    </location>
</feature>
<feature type="transmembrane region" description="Helical" evidence="5">
    <location>
        <begin position="79"/>
        <end position="97"/>
    </location>
</feature>
<gene>
    <name evidence="6" type="ORF">IW15_11530</name>
</gene>
<dbReference type="EMBL" id="JPRH01000004">
    <property type="protein sequence ID" value="KFF12185.1"/>
    <property type="molecule type" value="Genomic_DNA"/>
</dbReference>
<dbReference type="Proteomes" id="UP000028705">
    <property type="component" value="Unassembled WGS sequence"/>
</dbReference>
<dbReference type="Pfam" id="PF13564">
    <property type="entry name" value="DoxX_2"/>
    <property type="match status" value="1"/>
</dbReference>
<keyword evidence="4 5" id="KW-0472">Membrane</keyword>
<name>A0A086A671_9FLAO</name>
<evidence type="ECO:0000256" key="2">
    <source>
        <dbReference type="ARBA" id="ARBA00022692"/>
    </source>
</evidence>
<evidence type="ECO:0000256" key="3">
    <source>
        <dbReference type="ARBA" id="ARBA00022989"/>
    </source>
</evidence>
<evidence type="ECO:0000313" key="7">
    <source>
        <dbReference type="Proteomes" id="UP000028705"/>
    </source>
</evidence>
<dbReference type="OrthoDB" id="7960583at2"/>
<feature type="transmembrane region" description="Helical" evidence="5">
    <location>
        <begin position="47"/>
        <end position="70"/>
    </location>
</feature>
<dbReference type="eggNOG" id="ENOG5031BQE">
    <property type="taxonomic scope" value="Bacteria"/>
</dbReference>
<dbReference type="AlphaFoldDB" id="A0A086A671"/>
<keyword evidence="7" id="KW-1185">Reference proteome</keyword>
<dbReference type="InterPro" id="IPR016944">
    <property type="entry name" value="UCP030066"/>
</dbReference>
<organism evidence="6 7">
    <name type="scientific">Chryseobacterium soli</name>
    <dbReference type="NCBI Taxonomy" id="445961"/>
    <lineage>
        <taxon>Bacteria</taxon>
        <taxon>Pseudomonadati</taxon>
        <taxon>Bacteroidota</taxon>
        <taxon>Flavobacteriia</taxon>
        <taxon>Flavobacteriales</taxon>
        <taxon>Weeksellaceae</taxon>
        <taxon>Chryseobacterium group</taxon>
        <taxon>Chryseobacterium</taxon>
    </lineage>
</organism>
<evidence type="ECO:0000313" key="6">
    <source>
        <dbReference type="EMBL" id="KFF12185.1"/>
    </source>
</evidence>
<proteinExistence type="predicted"/>
<feature type="transmembrane region" description="Helical" evidence="5">
    <location>
        <begin position="12"/>
        <end position="35"/>
    </location>
</feature>
<dbReference type="InterPro" id="IPR032808">
    <property type="entry name" value="DoxX"/>
</dbReference>
<comment type="subcellular location">
    <subcellularLocation>
        <location evidence="1">Membrane</location>
        <topology evidence="1">Multi-pass membrane protein</topology>
    </subcellularLocation>
</comment>
<dbReference type="RefSeq" id="WP_034711863.1">
    <property type="nucleotide sequence ID" value="NZ_JPRH01000004.1"/>
</dbReference>
<dbReference type="PIRSF" id="PIRSF030066">
    <property type="entry name" value="UCP030066"/>
    <property type="match status" value="1"/>
</dbReference>
<sequence length="129" mass="15046">MKTHTQFRKRNTIIYWFFTAWLSLGMFSTAAVQLLKNKDEVENFTHLGYPLYLMTLIGIWKILGVIAILIPKRPLLKEWAYAGFFFVMSGAIISHIASDHNFSKIFASLLLLVLTIISWYFRPAERKMI</sequence>
<evidence type="ECO:0000256" key="1">
    <source>
        <dbReference type="ARBA" id="ARBA00004141"/>
    </source>
</evidence>
<evidence type="ECO:0000256" key="4">
    <source>
        <dbReference type="ARBA" id="ARBA00023136"/>
    </source>
</evidence>
<dbReference type="GO" id="GO:0016020">
    <property type="term" value="C:membrane"/>
    <property type="evidence" value="ECO:0007669"/>
    <property type="project" value="UniProtKB-SubCell"/>
</dbReference>